<dbReference type="PANTHER" id="PTHR34982">
    <property type="entry name" value="YOP PROTEINS TRANSLOCATION PROTEIN L"/>
    <property type="match status" value="1"/>
</dbReference>
<keyword evidence="6" id="KW-0653">Protein transport</keyword>
<evidence type="ECO:0000256" key="5">
    <source>
        <dbReference type="ARBA" id="ARBA00022795"/>
    </source>
</evidence>
<dbReference type="RefSeq" id="WP_306389846.1">
    <property type="nucleotide sequence ID" value="NZ_JAVCAP010000020.1"/>
</dbReference>
<evidence type="ECO:0000256" key="4">
    <source>
        <dbReference type="ARBA" id="ARBA00022448"/>
    </source>
</evidence>
<comment type="function">
    <text evidence="1">Needed for flagellar regrowth and assembly.</text>
</comment>
<evidence type="ECO:0000256" key="8">
    <source>
        <dbReference type="SAM" id="Coils"/>
    </source>
</evidence>
<keyword evidence="10" id="KW-0969">Cilium</keyword>
<dbReference type="PANTHER" id="PTHR34982:SF1">
    <property type="entry name" value="FLAGELLAR ASSEMBLY PROTEIN FLIH"/>
    <property type="match status" value="1"/>
</dbReference>
<name>A0ABT9JUG9_9PROT</name>
<evidence type="ECO:0000313" key="11">
    <source>
        <dbReference type="Proteomes" id="UP001225906"/>
    </source>
</evidence>
<keyword evidence="7" id="KW-1006">Bacterial flagellum protein export</keyword>
<evidence type="ECO:0000256" key="3">
    <source>
        <dbReference type="ARBA" id="ARBA00016507"/>
    </source>
</evidence>
<keyword evidence="4" id="KW-0813">Transport</keyword>
<protein>
    <recommendedName>
        <fullName evidence="3">Flagellar assembly protein FliH</fullName>
    </recommendedName>
</protein>
<gene>
    <name evidence="10" type="ORF">Q9291_09710</name>
</gene>
<keyword evidence="11" id="KW-1185">Reference proteome</keyword>
<reference evidence="11" key="1">
    <citation type="journal article" date="2019" name="Int. J. Syst. Evol. Microbiol.">
        <title>The Global Catalogue of Microorganisms (GCM) 10K type strain sequencing project: providing services to taxonomists for standard genome sequencing and annotation.</title>
        <authorList>
            <consortium name="The Broad Institute Genomics Platform"/>
            <consortium name="The Broad Institute Genome Sequencing Center for Infectious Disease"/>
            <person name="Wu L."/>
            <person name="Ma J."/>
        </authorList>
    </citation>
    <scope>NUCLEOTIDE SEQUENCE [LARGE SCALE GENOMIC DNA]</scope>
    <source>
        <strain evidence="11">VKM B-3159</strain>
    </source>
</reference>
<accession>A0ABT9JUG9</accession>
<evidence type="ECO:0000256" key="6">
    <source>
        <dbReference type="ARBA" id="ARBA00022927"/>
    </source>
</evidence>
<evidence type="ECO:0000313" key="10">
    <source>
        <dbReference type="EMBL" id="MDP8568124.1"/>
    </source>
</evidence>
<keyword evidence="8" id="KW-0175">Coiled coil</keyword>
<dbReference type="Pfam" id="PF02108">
    <property type="entry name" value="FliH"/>
    <property type="match status" value="1"/>
</dbReference>
<dbReference type="EMBL" id="JAVCAP010000020">
    <property type="protein sequence ID" value="MDP8568124.1"/>
    <property type="molecule type" value="Genomic_DNA"/>
</dbReference>
<sequence>MVASAIPKEKMSAYQRWEMASFDDVTPTEQARRDHAQAEENARTVSNILKQVRQEAYEDGFKIGYGDGLQQATAQLADEREHLVKLADSFQQALSMQDIAVAESVLTLALELAKAMMKTKMQADPQAVIPVVLDAMHYLPQVKQPARLIVHHEDAKVIRTHLGDELKEQGWQVVEDSSVERGGCMVETADNQIDATNEIRWKRMTQGLSRVDDWHTPAFSTEHTA</sequence>
<dbReference type="Proteomes" id="UP001225906">
    <property type="component" value="Unassembled WGS sequence"/>
</dbReference>
<dbReference type="InterPro" id="IPR051472">
    <property type="entry name" value="T3SS_Stator/FliH"/>
</dbReference>
<keyword evidence="10" id="KW-0282">Flagellum</keyword>
<comment type="similarity">
    <text evidence="2">Belongs to the FliH family.</text>
</comment>
<evidence type="ECO:0000256" key="7">
    <source>
        <dbReference type="ARBA" id="ARBA00023225"/>
    </source>
</evidence>
<comment type="caution">
    <text evidence="10">The sequence shown here is derived from an EMBL/GenBank/DDBJ whole genome shotgun (WGS) entry which is preliminary data.</text>
</comment>
<evidence type="ECO:0000256" key="2">
    <source>
        <dbReference type="ARBA" id="ARBA00006602"/>
    </source>
</evidence>
<dbReference type="InterPro" id="IPR018035">
    <property type="entry name" value="Flagellar_FliH/T3SS_HrpE"/>
</dbReference>
<evidence type="ECO:0000256" key="1">
    <source>
        <dbReference type="ARBA" id="ARBA00003041"/>
    </source>
</evidence>
<proteinExistence type="inferred from homology"/>
<organism evidence="10 11">
    <name type="scientific">Methylophilus aquaticus</name>
    <dbReference type="NCBI Taxonomy" id="1971610"/>
    <lineage>
        <taxon>Bacteria</taxon>
        <taxon>Pseudomonadati</taxon>
        <taxon>Pseudomonadota</taxon>
        <taxon>Betaproteobacteria</taxon>
        <taxon>Nitrosomonadales</taxon>
        <taxon>Methylophilaceae</taxon>
        <taxon>Methylophilus</taxon>
    </lineage>
</organism>
<keyword evidence="10" id="KW-0966">Cell projection</keyword>
<keyword evidence="5" id="KW-1005">Bacterial flagellum biogenesis</keyword>
<feature type="coiled-coil region" evidence="8">
    <location>
        <begin position="35"/>
        <end position="89"/>
    </location>
</feature>
<evidence type="ECO:0000259" key="9">
    <source>
        <dbReference type="Pfam" id="PF02108"/>
    </source>
</evidence>
<feature type="domain" description="Flagellar assembly protein FliH/Type III secretion system HrpE" evidence="9">
    <location>
        <begin position="79"/>
        <end position="203"/>
    </location>
</feature>